<dbReference type="KEGG" id="vg:22111189"/>
<dbReference type="Proteomes" id="UP000029889">
    <property type="component" value="Segment"/>
</dbReference>
<reference evidence="1 2" key="1">
    <citation type="submission" date="2014-09" db="EMBL/GenBank/DDBJ databases">
        <authorList>
            <person name="Lapin J.S."/>
            <person name="Pope W.H."/>
            <person name="Hua J."/>
            <person name="Ford M.E."/>
            <person name="Conway J.F."/>
            <person name="Hatfull G.F."/>
            <person name="Hendrix R.W."/>
        </authorList>
    </citation>
    <scope>NUCLEOTIDE SEQUENCE [LARGE SCALE GENOMIC DNA]</scope>
</reference>
<dbReference type="EMBL" id="KM507819">
    <property type="protein sequence ID" value="AIT14039.1"/>
    <property type="molecule type" value="Genomic_DNA"/>
</dbReference>
<dbReference type="RefSeq" id="YP_009101736.1">
    <property type="nucleotide sequence ID" value="NC_025447.1"/>
</dbReference>
<proteinExistence type="predicted"/>
<sequence length="148" mass="16744">MQFNGKVSKVGLVFENCEFVDIDVKNVLWMHIADEKTLCSRFSNGLTISTVIGEFGIALRSNTPSDFMDNSTLLERLKMRDVTHVYLYDTNGVIQRYVVEWADYNLNGQYSVNQRVQLTPGGNIVFVSSTGKLISVDDKNIDLFTAYN</sequence>
<accession>A0A097EX72</accession>
<evidence type="ECO:0000313" key="1">
    <source>
        <dbReference type="EMBL" id="AIT14039.1"/>
    </source>
</evidence>
<organism evidence="1 2">
    <name type="scientific">Escherichia phage 121Q</name>
    <dbReference type="NCBI Taxonomy" id="1555202"/>
    <lineage>
        <taxon>Viruses</taxon>
        <taxon>Duplodnaviria</taxon>
        <taxon>Heunggongvirae</taxon>
        <taxon>Uroviricota</taxon>
        <taxon>Caudoviricetes</taxon>
        <taxon>Asteriusvirus</taxon>
        <taxon>Asteriusvirus av121Q</taxon>
    </lineage>
</organism>
<gene>
    <name evidence="1" type="primary">149</name>
    <name evidence="1" type="ORF">PBI_121Q_149</name>
</gene>
<evidence type="ECO:0000313" key="2">
    <source>
        <dbReference type="Proteomes" id="UP000029889"/>
    </source>
</evidence>
<name>A0A097EX72_9CAUD</name>
<protein>
    <submittedName>
        <fullName evidence="1">Uncharacterized protein</fullName>
    </submittedName>
</protein>
<dbReference type="GeneID" id="22111189"/>
<keyword evidence="2" id="KW-1185">Reference proteome</keyword>